<gene>
    <name evidence="2" type="ORF">PR017_13075</name>
</gene>
<feature type="chain" id="PRO_5041924085" description="BA14K family protein" evidence="1">
    <location>
        <begin position="28"/>
        <end position="98"/>
    </location>
</feature>
<evidence type="ECO:0000313" key="3">
    <source>
        <dbReference type="Proteomes" id="UP000249499"/>
    </source>
</evidence>
<reference evidence="2 3" key="1">
    <citation type="journal article" date="2018" name="Sci. Rep.">
        <title>Rhizobium tumorigenes sp. nov., a novel plant tumorigenic bacterium isolated from cane gall tumors on thornless blackberry.</title>
        <authorList>
            <person name="Kuzmanovi N."/>
            <person name="Smalla K."/>
            <person name="Gronow S."/>
            <person name="PuBawska J."/>
        </authorList>
    </citation>
    <scope>NUCLEOTIDE SEQUENCE [LARGE SCALE GENOMIC DNA]</scope>
    <source>
        <strain evidence="2 3">1078</strain>
    </source>
</reference>
<name>A0AAF1KEG5_9HYPH</name>
<sequence length="98" mass="11837">MKIFATAFLTASMALGSLFAVSAPVSAAPMAPVQITQSSDVVQVRDERWRHDRHERRNWRHDRREFRHGRGEWRRDRGYHNRREWQRHHRRNGVIIRL</sequence>
<dbReference type="KEGG" id="rtu:PR017_13075"/>
<dbReference type="AlphaFoldDB" id="A0AAF1KEG5"/>
<dbReference type="Proteomes" id="UP000249499">
    <property type="component" value="Chromosome"/>
</dbReference>
<keyword evidence="1" id="KW-0732">Signal</keyword>
<dbReference type="EMBL" id="CP117255">
    <property type="protein sequence ID" value="WFR94740.1"/>
    <property type="molecule type" value="Genomic_DNA"/>
</dbReference>
<proteinExistence type="predicted"/>
<accession>A0AAF1KEG5</accession>
<reference evidence="3" key="2">
    <citation type="journal article" date="2023" name="MicrobiologyOpen">
        <title>Genomics of the tumorigenes clade of the family Rhizobiaceae and description of Rhizobium rhododendri sp. nov.</title>
        <authorList>
            <person name="Kuzmanovic N."/>
            <person name="diCenzo G.C."/>
            <person name="Bunk B."/>
            <person name="Sproeer C."/>
            <person name="Fruehling A."/>
            <person name="Neumann-Schaal M."/>
            <person name="Overmann J."/>
            <person name="Smalla K."/>
        </authorList>
    </citation>
    <scope>NUCLEOTIDE SEQUENCE [LARGE SCALE GENOMIC DNA]</scope>
    <source>
        <strain evidence="3">1078</strain>
    </source>
</reference>
<organism evidence="2 3">
    <name type="scientific">Rhizobium tumorigenes</name>
    <dbReference type="NCBI Taxonomy" id="2041385"/>
    <lineage>
        <taxon>Bacteria</taxon>
        <taxon>Pseudomonadati</taxon>
        <taxon>Pseudomonadota</taxon>
        <taxon>Alphaproteobacteria</taxon>
        <taxon>Hyphomicrobiales</taxon>
        <taxon>Rhizobiaceae</taxon>
        <taxon>Rhizobium/Agrobacterium group</taxon>
        <taxon>Rhizobium</taxon>
    </lineage>
</organism>
<evidence type="ECO:0008006" key="4">
    <source>
        <dbReference type="Google" id="ProtNLM"/>
    </source>
</evidence>
<dbReference type="RefSeq" id="WP_111220904.1">
    <property type="nucleotide sequence ID" value="NZ_CP117255.1"/>
</dbReference>
<protein>
    <recommendedName>
        <fullName evidence="4">BA14K family protein</fullName>
    </recommendedName>
</protein>
<evidence type="ECO:0000313" key="2">
    <source>
        <dbReference type="EMBL" id="WFR94740.1"/>
    </source>
</evidence>
<keyword evidence="3" id="KW-1185">Reference proteome</keyword>
<evidence type="ECO:0000256" key="1">
    <source>
        <dbReference type="SAM" id="SignalP"/>
    </source>
</evidence>
<feature type="signal peptide" evidence="1">
    <location>
        <begin position="1"/>
        <end position="27"/>
    </location>
</feature>